<name>A0A4U0H4Z6_9SPHI</name>
<comment type="similarity">
    <text evidence="10 11">Belongs to the TonB-dependent receptor family.</text>
</comment>
<keyword evidence="4" id="KW-0406">Ion transport</keyword>
<dbReference type="Pfam" id="PF07715">
    <property type="entry name" value="Plug"/>
    <property type="match status" value="1"/>
</dbReference>
<evidence type="ECO:0000256" key="7">
    <source>
        <dbReference type="ARBA" id="ARBA00023077"/>
    </source>
</evidence>
<evidence type="ECO:0000256" key="8">
    <source>
        <dbReference type="ARBA" id="ARBA00023136"/>
    </source>
</evidence>
<sequence length="1089" mass="121926">MYKLLLIINNHLSRSSIRIFCSTLFFLLWLTTGGICFGQQNTITATFKQTSIKEVFRELNETMGLKFMYSTKDLNEKRTITATFTNASVQSVLNRVLQDLDVSYTLKDNTVIIKRKSRTENIKSQDRVIRGQVLDENAQALPNVTVSTNLGKVQVSTDSQGNFSLPVTGSATSLSFRTLGYESKEVALGDQEDYTVKLSKTYMDLNEVVVVGYGVQKRKDMTGAVSSVSGTQLNKVPSTSLNEMLRGAAPGIQVTTANASPGGSSSILIRGRRSLSAGNDPLYIVDGIPTASIDDINPNEIESVEILKDASSQSIYGARAANGVILVTTKRGLSNTTKINVNSYVGNQSLDRNFEFYDGEQWAAYRKEAFYNANGYYEEDEVFRGLMGQVYQSKDYVNWEEVMLNSAVQNKNDVLIQSGSDKTKYALSVGHLFQDGMVPGSDFTRFTGRLNVDQKLFDKVTLGSNIAYTKSFRNIADGSFNSYITMPPLAQIYNTDGSLRQDVTEAGESHFNPLWNIDHSENISVTDRFNLNLFADWNISESLSFRVNGSLNNRKVQDNVYRGILHSTGRNNQGEAEVSESTYNDYLVENILNYNKDIDKHHIDATAMQSINVIQWKRLANTGFGFANDDLSYQAIASASTHGIPVYELSDRRLLSYMGRVRYNYDSRYILSLAMRIDGSSVFGANNKYGYFPSAAFAWRIKDETFLKDVSAVSDLKLRLSYGQVGNQGISPYTTLGLADKYLTEFGNVTQIGYLPNAQLQNPNLKWETSTSVNLGLDYGFLRGRINGTLEFYDTQTTDLLVERSLSSTLGYTSQLVNLGHVQNRGVEIGLNTIPVETTDFKWNLGINFTLNRNKIKKIDGQTNADGTQTDDINNRWFIGNSMNVYYDYEFDGIWQLDDDIANSAMKDAKPGAVRVKDNNADNVISVDDRIIINRDPKWIGSLITGFEYKGFNLTADLYYVRGGYLYNSYLTSFESGGDLTGKRNGIRRNYWTIHNPSQEAPAPNMNQTPAFLSAAAYQKATYIRLRNLGLSYNIPKKYLEKIKLDNLRVFGTMTNVWTSTEVMAYGPEQNPGQYPEPKTMLFGLNFSF</sequence>
<dbReference type="InterPro" id="IPR023996">
    <property type="entry name" value="TonB-dep_OMP_SusC/RagA"/>
</dbReference>
<dbReference type="InterPro" id="IPR000531">
    <property type="entry name" value="Beta-barrel_TonB"/>
</dbReference>
<keyword evidence="5 10" id="KW-0812">Transmembrane</keyword>
<dbReference type="Gene3D" id="2.60.40.1120">
    <property type="entry name" value="Carboxypeptidase-like, regulatory domain"/>
    <property type="match status" value="1"/>
</dbReference>
<dbReference type="Gene3D" id="2.40.170.20">
    <property type="entry name" value="TonB-dependent receptor, beta-barrel domain"/>
    <property type="match status" value="1"/>
</dbReference>
<comment type="subcellular location">
    <subcellularLocation>
        <location evidence="1 10">Cell outer membrane</location>
        <topology evidence="1 10">Multi-pass membrane protein</topology>
    </subcellularLocation>
</comment>
<dbReference type="InterPro" id="IPR039426">
    <property type="entry name" value="TonB-dep_rcpt-like"/>
</dbReference>
<proteinExistence type="inferred from homology"/>
<comment type="caution">
    <text evidence="13">The sequence shown here is derived from an EMBL/GenBank/DDBJ whole genome shotgun (WGS) entry which is preliminary data.</text>
</comment>
<keyword evidence="14" id="KW-1185">Reference proteome</keyword>
<dbReference type="RefSeq" id="WP_136820152.1">
    <property type="nucleotide sequence ID" value="NZ_BMJX01000002.1"/>
</dbReference>
<keyword evidence="13" id="KW-0675">Receptor</keyword>
<evidence type="ECO:0000256" key="9">
    <source>
        <dbReference type="ARBA" id="ARBA00023237"/>
    </source>
</evidence>
<keyword evidence="9 10" id="KW-0998">Cell outer membrane</keyword>
<protein>
    <submittedName>
        <fullName evidence="13">TonB-dependent receptor</fullName>
    </submittedName>
</protein>
<gene>
    <name evidence="13" type="ORF">FAZ19_07770</name>
</gene>
<dbReference type="Pfam" id="PF13715">
    <property type="entry name" value="CarbopepD_reg_2"/>
    <property type="match status" value="1"/>
</dbReference>
<dbReference type="Gene3D" id="3.55.50.30">
    <property type="match status" value="1"/>
</dbReference>
<accession>A0A4U0H4Z6</accession>
<dbReference type="SUPFAM" id="SSF49464">
    <property type="entry name" value="Carboxypeptidase regulatory domain-like"/>
    <property type="match status" value="1"/>
</dbReference>
<dbReference type="Pfam" id="PF00593">
    <property type="entry name" value="TonB_dep_Rec_b-barrel"/>
    <property type="match status" value="1"/>
</dbReference>
<dbReference type="Gene3D" id="2.170.130.10">
    <property type="entry name" value="TonB-dependent receptor, plug domain"/>
    <property type="match status" value="1"/>
</dbReference>
<keyword evidence="8 10" id="KW-0472">Membrane</keyword>
<dbReference type="AlphaFoldDB" id="A0A4U0H4Z6"/>
<evidence type="ECO:0000313" key="13">
    <source>
        <dbReference type="EMBL" id="TJY66803.1"/>
    </source>
</evidence>
<dbReference type="Pfam" id="PF16344">
    <property type="entry name" value="FecR_C"/>
    <property type="match status" value="1"/>
</dbReference>
<dbReference type="GO" id="GO:0009279">
    <property type="term" value="C:cell outer membrane"/>
    <property type="evidence" value="ECO:0007669"/>
    <property type="project" value="UniProtKB-SubCell"/>
</dbReference>
<feature type="domain" description="Secretin/TonB short N-terminal" evidence="12">
    <location>
        <begin position="65"/>
        <end position="116"/>
    </location>
</feature>
<evidence type="ECO:0000256" key="1">
    <source>
        <dbReference type="ARBA" id="ARBA00004571"/>
    </source>
</evidence>
<dbReference type="GO" id="GO:0006826">
    <property type="term" value="P:iron ion transport"/>
    <property type="evidence" value="ECO:0007669"/>
    <property type="project" value="UniProtKB-KW"/>
</dbReference>
<keyword evidence="4" id="KW-0410">Iron transport</keyword>
<dbReference type="SUPFAM" id="SSF56935">
    <property type="entry name" value="Porins"/>
    <property type="match status" value="1"/>
</dbReference>
<evidence type="ECO:0000313" key="14">
    <source>
        <dbReference type="Proteomes" id="UP000309872"/>
    </source>
</evidence>
<dbReference type="NCBIfam" id="TIGR04056">
    <property type="entry name" value="OMP_RagA_SusC"/>
    <property type="match status" value="1"/>
</dbReference>
<dbReference type="SMART" id="SM00965">
    <property type="entry name" value="STN"/>
    <property type="match status" value="1"/>
</dbReference>
<keyword evidence="7 11" id="KW-0798">TonB box</keyword>
<evidence type="ECO:0000256" key="5">
    <source>
        <dbReference type="ARBA" id="ARBA00022692"/>
    </source>
</evidence>
<dbReference type="PROSITE" id="PS52016">
    <property type="entry name" value="TONB_DEPENDENT_REC_3"/>
    <property type="match status" value="1"/>
</dbReference>
<dbReference type="InterPro" id="IPR037066">
    <property type="entry name" value="Plug_dom_sf"/>
</dbReference>
<dbReference type="NCBIfam" id="TIGR04057">
    <property type="entry name" value="SusC_RagA_signa"/>
    <property type="match status" value="1"/>
</dbReference>
<dbReference type="InterPro" id="IPR012910">
    <property type="entry name" value="Plug_dom"/>
</dbReference>
<dbReference type="InterPro" id="IPR036942">
    <property type="entry name" value="Beta-barrel_TonB_sf"/>
</dbReference>
<keyword evidence="3 10" id="KW-1134">Transmembrane beta strand</keyword>
<dbReference type="InterPro" id="IPR008969">
    <property type="entry name" value="CarboxyPept-like_regulatory"/>
</dbReference>
<evidence type="ECO:0000259" key="12">
    <source>
        <dbReference type="SMART" id="SM00965"/>
    </source>
</evidence>
<reference evidence="13 14" key="1">
    <citation type="submission" date="2019-04" db="EMBL/GenBank/DDBJ databases">
        <title>Sphingobacterium olei sp. nov., isolated from oil-contaminated soil.</title>
        <authorList>
            <person name="Liu B."/>
        </authorList>
    </citation>
    <scope>NUCLEOTIDE SEQUENCE [LARGE SCALE GENOMIC DNA]</scope>
    <source>
        <strain evidence="13 14">Y3L14</strain>
    </source>
</reference>
<dbReference type="InterPro" id="IPR032508">
    <property type="entry name" value="FecR_C"/>
</dbReference>
<evidence type="ECO:0000256" key="3">
    <source>
        <dbReference type="ARBA" id="ARBA00022452"/>
    </source>
</evidence>
<evidence type="ECO:0000256" key="6">
    <source>
        <dbReference type="ARBA" id="ARBA00023004"/>
    </source>
</evidence>
<evidence type="ECO:0000256" key="10">
    <source>
        <dbReference type="PROSITE-ProRule" id="PRU01360"/>
    </source>
</evidence>
<keyword evidence="2 10" id="KW-0813">Transport</keyword>
<organism evidence="13 14">
    <name type="scientific">Sphingobacterium alkalisoli</name>
    <dbReference type="NCBI Taxonomy" id="1874115"/>
    <lineage>
        <taxon>Bacteria</taxon>
        <taxon>Pseudomonadati</taxon>
        <taxon>Bacteroidota</taxon>
        <taxon>Sphingobacteriia</taxon>
        <taxon>Sphingobacteriales</taxon>
        <taxon>Sphingobacteriaceae</taxon>
        <taxon>Sphingobacterium</taxon>
    </lineage>
</organism>
<keyword evidence="6" id="KW-0408">Iron</keyword>
<dbReference type="InterPro" id="IPR023997">
    <property type="entry name" value="TonB-dep_OMP_SusC/RagA_CS"/>
</dbReference>
<dbReference type="EMBL" id="SUKA01000002">
    <property type="protein sequence ID" value="TJY66803.1"/>
    <property type="molecule type" value="Genomic_DNA"/>
</dbReference>
<dbReference type="InterPro" id="IPR011662">
    <property type="entry name" value="Secretin/TonB_short_N"/>
</dbReference>
<evidence type="ECO:0000256" key="11">
    <source>
        <dbReference type="RuleBase" id="RU003357"/>
    </source>
</evidence>
<dbReference type="FunFam" id="2.170.130.10:FF:000008">
    <property type="entry name" value="SusC/RagA family TonB-linked outer membrane protein"/>
    <property type="match status" value="1"/>
</dbReference>
<dbReference type="Proteomes" id="UP000309872">
    <property type="component" value="Unassembled WGS sequence"/>
</dbReference>
<dbReference type="OrthoDB" id="9768177at2"/>
<evidence type="ECO:0000256" key="2">
    <source>
        <dbReference type="ARBA" id="ARBA00022448"/>
    </source>
</evidence>
<evidence type="ECO:0000256" key="4">
    <source>
        <dbReference type="ARBA" id="ARBA00022496"/>
    </source>
</evidence>